<gene>
    <name evidence="1" type="ORF">FA13DRAFT_298074</name>
</gene>
<keyword evidence="2" id="KW-1185">Reference proteome</keyword>
<protein>
    <submittedName>
        <fullName evidence="1">Uncharacterized protein</fullName>
    </submittedName>
</protein>
<reference evidence="1 2" key="1">
    <citation type="journal article" date="2019" name="Nat. Ecol. Evol.">
        <title>Megaphylogeny resolves global patterns of mushroom evolution.</title>
        <authorList>
            <person name="Varga T."/>
            <person name="Krizsan K."/>
            <person name="Foldi C."/>
            <person name="Dima B."/>
            <person name="Sanchez-Garcia M."/>
            <person name="Sanchez-Ramirez S."/>
            <person name="Szollosi G.J."/>
            <person name="Szarkandi J.G."/>
            <person name="Papp V."/>
            <person name="Albert L."/>
            <person name="Andreopoulos W."/>
            <person name="Angelini C."/>
            <person name="Antonin V."/>
            <person name="Barry K.W."/>
            <person name="Bougher N.L."/>
            <person name="Buchanan P."/>
            <person name="Buyck B."/>
            <person name="Bense V."/>
            <person name="Catcheside P."/>
            <person name="Chovatia M."/>
            <person name="Cooper J."/>
            <person name="Damon W."/>
            <person name="Desjardin D."/>
            <person name="Finy P."/>
            <person name="Geml J."/>
            <person name="Haridas S."/>
            <person name="Hughes K."/>
            <person name="Justo A."/>
            <person name="Karasinski D."/>
            <person name="Kautmanova I."/>
            <person name="Kiss B."/>
            <person name="Kocsube S."/>
            <person name="Kotiranta H."/>
            <person name="LaButti K.M."/>
            <person name="Lechner B.E."/>
            <person name="Liimatainen K."/>
            <person name="Lipzen A."/>
            <person name="Lukacs Z."/>
            <person name="Mihaltcheva S."/>
            <person name="Morgado L.N."/>
            <person name="Niskanen T."/>
            <person name="Noordeloos M.E."/>
            <person name="Ohm R.A."/>
            <person name="Ortiz-Santana B."/>
            <person name="Ovrebo C."/>
            <person name="Racz N."/>
            <person name="Riley R."/>
            <person name="Savchenko A."/>
            <person name="Shiryaev A."/>
            <person name="Soop K."/>
            <person name="Spirin V."/>
            <person name="Szebenyi C."/>
            <person name="Tomsovsky M."/>
            <person name="Tulloss R.E."/>
            <person name="Uehling J."/>
            <person name="Grigoriev I.V."/>
            <person name="Vagvolgyi C."/>
            <person name="Papp T."/>
            <person name="Martin F.M."/>
            <person name="Miettinen O."/>
            <person name="Hibbett D.S."/>
            <person name="Nagy L.G."/>
        </authorList>
    </citation>
    <scope>NUCLEOTIDE SEQUENCE [LARGE SCALE GENOMIC DNA]</scope>
    <source>
        <strain evidence="1 2">FP101781</strain>
    </source>
</reference>
<dbReference type="Proteomes" id="UP000298030">
    <property type="component" value="Unassembled WGS sequence"/>
</dbReference>
<evidence type="ECO:0000313" key="2">
    <source>
        <dbReference type="Proteomes" id="UP000298030"/>
    </source>
</evidence>
<sequence length="171" mass="19355">MVEMQDVIAEVALVKAGHRSLCDDVAEMKGHLRAVTKEVVKVDVEVVGLKDEQESTNDVAMATRQRVDLIQNTYPERFTQLMDRIDRIDMDLAPRVNEVERMVKENHGWTLARLEALEKFMNGELVPKRSECLGRDHDALAQQAMGIQARLAQDDVMAPSVEDDRISADIR</sequence>
<dbReference type="AlphaFoldDB" id="A0A4Y7SDT7"/>
<evidence type="ECO:0000313" key="1">
    <source>
        <dbReference type="EMBL" id="TEB19953.1"/>
    </source>
</evidence>
<comment type="caution">
    <text evidence="1">The sequence shown here is derived from an EMBL/GenBank/DDBJ whole genome shotgun (WGS) entry which is preliminary data.</text>
</comment>
<dbReference type="EMBL" id="QPFP01000162">
    <property type="protein sequence ID" value="TEB19953.1"/>
    <property type="molecule type" value="Genomic_DNA"/>
</dbReference>
<proteinExistence type="predicted"/>
<organism evidence="1 2">
    <name type="scientific">Coprinellus micaceus</name>
    <name type="common">Glistening ink-cap mushroom</name>
    <name type="synonym">Coprinus micaceus</name>
    <dbReference type="NCBI Taxonomy" id="71717"/>
    <lineage>
        <taxon>Eukaryota</taxon>
        <taxon>Fungi</taxon>
        <taxon>Dikarya</taxon>
        <taxon>Basidiomycota</taxon>
        <taxon>Agaricomycotina</taxon>
        <taxon>Agaricomycetes</taxon>
        <taxon>Agaricomycetidae</taxon>
        <taxon>Agaricales</taxon>
        <taxon>Agaricineae</taxon>
        <taxon>Psathyrellaceae</taxon>
        <taxon>Coprinellus</taxon>
    </lineage>
</organism>
<accession>A0A4Y7SDT7</accession>
<name>A0A4Y7SDT7_COPMI</name>